<gene>
    <name evidence="1" type="ORF">SNE35_17945</name>
</gene>
<protein>
    <submittedName>
        <fullName evidence="1">Uncharacterized protein</fullName>
    </submittedName>
</protein>
<keyword evidence="2" id="KW-1185">Reference proteome</keyword>
<evidence type="ECO:0000313" key="1">
    <source>
        <dbReference type="EMBL" id="MDY0746400.1"/>
    </source>
</evidence>
<dbReference type="Gene3D" id="2.40.360.20">
    <property type="match status" value="1"/>
</dbReference>
<comment type="caution">
    <text evidence="1">The sequence shown here is derived from an EMBL/GenBank/DDBJ whole genome shotgun (WGS) entry which is preliminary data.</text>
</comment>
<dbReference type="EMBL" id="JAXCLA010000005">
    <property type="protein sequence ID" value="MDY0746400.1"/>
    <property type="molecule type" value="Genomic_DNA"/>
</dbReference>
<accession>A0ABU5DL48</accession>
<name>A0ABU5DL48_9BURK</name>
<evidence type="ECO:0000313" key="2">
    <source>
        <dbReference type="Proteomes" id="UP001285263"/>
    </source>
</evidence>
<proteinExistence type="predicted"/>
<dbReference type="Proteomes" id="UP001285263">
    <property type="component" value="Unassembled WGS sequence"/>
</dbReference>
<sequence length="208" mass="21521">MTTLRYNVNQSGVAKVVTQVKTVVGATTFQGRSATQISVAETVQQSGASDILFAGNHYLSVGTNAVRLLGTASTFRVNGSDVTQTIGLTTALSDLDFSLVPGVPTSELTTATASFLPSSTAGTTFSVASTLQFAGYETVTVPAGIFTDACKFVQIIDSGVATTVTRWIAQTSGVLVRATRDGETQELIAATVNGTALAASAKQRTKTR</sequence>
<organism evidence="1 2">
    <name type="scientific">Roseateles agri</name>
    <dbReference type="NCBI Taxonomy" id="3098619"/>
    <lineage>
        <taxon>Bacteria</taxon>
        <taxon>Pseudomonadati</taxon>
        <taxon>Pseudomonadota</taxon>
        <taxon>Betaproteobacteria</taxon>
        <taxon>Burkholderiales</taxon>
        <taxon>Sphaerotilaceae</taxon>
        <taxon>Roseateles</taxon>
    </lineage>
</organism>
<reference evidence="1 2" key="1">
    <citation type="submission" date="2023-11" db="EMBL/GenBank/DDBJ databases">
        <title>Paucibacter sp. nov., isolated from fresh soil in Korea.</title>
        <authorList>
            <person name="Le N.T.T."/>
        </authorList>
    </citation>
    <scope>NUCLEOTIDE SEQUENCE [LARGE SCALE GENOMIC DNA]</scope>
    <source>
        <strain evidence="1 2">R3-3</strain>
    </source>
</reference>
<dbReference type="RefSeq" id="WP_320424308.1">
    <property type="nucleotide sequence ID" value="NZ_JAXCLA010000005.1"/>
</dbReference>